<protein>
    <submittedName>
        <fullName evidence="1">Uncharacterized protein</fullName>
    </submittedName>
</protein>
<name>A0ABM9I5J0_9GAMM</name>
<reference evidence="1 2" key="1">
    <citation type="submission" date="2023-03" db="EMBL/GenBank/DDBJ databases">
        <authorList>
            <person name="Pearce D."/>
        </authorList>
    </citation>
    <scope>NUCLEOTIDE SEQUENCE [LARGE SCALE GENOMIC DNA]</scope>
    <source>
        <strain evidence="1">Msz</strain>
    </source>
</reference>
<evidence type="ECO:0000313" key="1">
    <source>
        <dbReference type="EMBL" id="CAI8905369.1"/>
    </source>
</evidence>
<evidence type="ECO:0000313" key="2">
    <source>
        <dbReference type="Proteomes" id="UP001162030"/>
    </source>
</evidence>
<keyword evidence="2" id="KW-1185">Reference proteome</keyword>
<proteinExistence type="predicted"/>
<accession>A0ABM9I5J0</accession>
<dbReference type="Proteomes" id="UP001162030">
    <property type="component" value="Chromosome"/>
</dbReference>
<dbReference type="EMBL" id="OX458333">
    <property type="protein sequence ID" value="CAI8905369.1"/>
    <property type="molecule type" value="Genomic_DNA"/>
</dbReference>
<gene>
    <name evidence="1" type="ORF">MSZNOR_3528</name>
</gene>
<organism evidence="1 2">
    <name type="scientific">Methylocaldum szegediense</name>
    <dbReference type="NCBI Taxonomy" id="73780"/>
    <lineage>
        <taxon>Bacteria</taxon>
        <taxon>Pseudomonadati</taxon>
        <taxon>Pseudomonadota</taxon>
        <taxon>Gammaproteobacteria</taxon>
        <taxon>Methylococcales</taxon>
        <taxon>Methylococcaceae</taxon>
        <taxon>Methylocaldum</taxon>
    </lineage>
</organism>
<sequence>MLLQSSGSGDGYIAKVCTKKKACTLNYGNAPDAAVSVISVRLRPFALNTDLSDRTKHAFTVSPLGALCHHPGSLS</sequence>